<proteinExistence type="predicted"/>
<evidence type="ECO:0000313" key="2">
    <source>
        <dbReference type="EMBL" id="MFC3882703.1"/>
    </source>
</evidence>
<dbReference type="RefSeq" id="WP_377912415.1">
    <property type="nucleotide sequence ID" value="NZ_JBHRZT010000020.1"/>
</dbReference>
<evidence type="ECO:0000256" key="1">
    <source>
        <dbReference type="SAM" id="MobiDB-lite"/>
    </source>
</evidence>
<reference evidence="3" key="1">
    <citation type="journal article" date="2019" name="Int. J. Syst. Evol. Microbiol.">
        <title>The Global Catalogue of Microorganisms (GCM) 10K type strain sequencing project: providing services to taxonomists for standard genome sequencing and annotation.</title>
        <authorList>
            <consortium name="The Broad Institute Genomics Platform"/>
            <consortium name="The Broad Institute Genome Sequencing Center for Infectious Disease"/>
            <person name="Wu L."/>
            <person name="Ma J."/>
        </authorList>
    </citation>
    <scope>NUCLEOTIDE SEQUENCE [LARGE SCALE GENOMIC DNA]</scope>
    <source>
        <strain evidence="3">CCUG 61889</strain>
    </source>
</reference>
<organism evidence="2 3">
    <name type="scientific">Bacillus songklensis</name>
    <dbReference type="NCBI Taxonomy" id="1069116"/>
    <lineage>
        <taxon>Bacteria</taxon>
        <taxon>Bacillati</taxon>
        <taxon>Bacillota</taxon>
        <taxon>Bacilli</taxon>
        <taxon>Bacillales</taxon>
        <taxon>Bacillaceae</taxon>
        <taxon>Bacillus</taxon>
    </lineage>
</organism>
<feature type="compositionally biased region" description="Polar residues" evidence="1">
    <location>
        <begin position="111"/>
        <end position="128"/>
    </location>
</feature>
<gene>
    <name evidence="2" type="ORF">ACFOU2_04010</name>
</gene>
<comment type="caution">
    <text evidence="2">The sequence shown here is derived from an EMBL/GenBank/DDBJ whole genome shotgun (WGS) entry which is preliminary data.</text>
</comment>
<dbReference type="Pfam" id="PF14071">
    <property type="entry name" value="YlbD_coat"/>
    <property type="match status" value="1"/>
</dbReference>
<feature type="region of interest" description="Disordered" evidence="1">
    <location>
        <begin position="111"/>
        <end position="137"/>
    </location>
</feature>
<name>A0ABV8AXK3_9BACI</name>
<evidence type="ECO:0000313" key="3">
    <source>
        <dbReference type="Proteomes" id="UP001595752"/>
    </source>
</evidence>
<dbReference type="Proteomes" id="UP001595752">
    <property type="component" value="Unassembled WGS sequence"/>
</dbReference>
<protein>
    <submittedName>
        <fullName evidence="2">YlbD family protein</fullName>
    </submittedName>
</protein>
<dbReference type="EMBL" id="JBHRZT010000020">
    <property type="protein sequence ID" value="MFC3882703.1"/>
    <property type="molecule type" value="Genomic_DNA"/>
</dbReference>
<keyword evidence="3" id="KW-1185">Reference proteome</keyword>
<dbReference type="InterPro" id="IPR025953">
    <property type="entry name" value="YlbD_coat"/>
</dbReference>
<accession>A0ABV8AXK3</accession>
<sequence>MSKTTKELHPSIAQFKEFVKRYPKLVKEVRAERKTWQELYEDWYLFGEDDPTWKQYRDERAVKEEKSEEKNEEKNDFLGKVFQSLKNMDVNQMQHHIANVNSAIANIQQVIQQFQPNKPSGGSGSSAPQHPFGFRKD</sequence>